<evidence type="ECO:0000313" key="2">
    <source>
        <dbReference type="Proteomes" id="UP000038200"/>
    </source>
</evidence>
<dbReference type="Proteomes" id="UP000038200">
    <property type="component" value="Unassembled WGS sequence"/>
</dbReference>
<name>A0A0B7IP61_9FLAO</name>
<organism evidence="1 2">
    <name type="scientific">Capnocytophaga canis</name>
    <dbReference type="NCBI Taxonomy" id="1848903"/>
    <lineage>
        <taxon>Bacteria</taxon>
        <taxon>Pseudomonadati</taxon>
        <taxon>Bacteroidota</taxon>
        <taxon>Flavobacteriia</taxon>
        <taxon>Flavobacteriales</taxon>
        <taxon>Flavobacteriaceae</taxon>
        <taxon>Capnocytophaga</taxon>
    </lineage>
</organism>
<evidence type="ECO:0000313" key="1">
    <source>
        <dbReference type="EMBL" id="CEN53676.1"/>
    </source>
</evidence>
<protein>
    <submittedName>
        <fullName evidence="1">Uncharacterized protein</fullName>
    </submittedName>
</protein>
<gene>
    <name evidence="1" type="ORF">CCAND93_510017</name>
</gene>
<dbReference type="AlphaFoldDB" id="A0A0B7IP61"/>
<proteinExistence type="predicted"/>
<reference evidence="1 2" key="1">
    <citation type="submission" date="2015-01" db="EMBL/GenBank/DDBJ databases">
        <authorList>
            <person name="Xiang T."/>
            <person name="Song Y."/>
            <person name="Huang L."/>
            <person name="Wang B."/>
            <person name="Wu P."/>
        </authorList>
    </citation>
    <scope>NUCLEOTIDE SEQUENCE [LARGE SCALE GENOMIC DNA]</scope>
    <source>
        <strain evidence="1 2">CcD93</strain>
    </source>
</reference>
<dbReference type="EMBL" id="CDOL01000241">
    <property type="protein sequence ID" value="CEN53676.1"/>
    <property type="molecule type" value="Genomic_DNA"/>
</dbReference>
<accession>A0A0B7IP61</accession>
<sequence>MLVFKSVVRLIKALKNFVNFFSILKNGKEFDKVSISIKYCFFLHNLLRIKELICILLPK</sequence>